<evidence type="ECO:0000313" key="1">
    <source>
        <dbReference type="EMBL" id="GGG03075.1"/>
    </source>
</evidence>
<accession>A0ABQ1VWK7</accession>
<organism evidence="1 2">
    <name type="scientific">Pontibacter amylolyticus</name>
    <dbReference type="NCBI Taxonomy" id="1424080"/>
    <lineage>
        <taxon>Bacteria</taxon>
        <taxon>Pseudomonadati</taxon>
        <taxon>Bacteroidota</taxon>
        <taxon>Cytophagia</taxon>
        <taxon>Cytophagales</taxon>
        <taxon>Hymenobacteraceae</taxon>
        <taxon>Pontibacter</taxon>
    </lineage>
</organism>
<dbReference type="RefSeq" id="WP_188499912.1">
    <property type="nucleotide sequence ID" value="NZ_BMFP01000001.1"/>
</dbReference>
<evidence type="ECO:0008006" key="3">
    <source>
        <dbReference type="Google" id="ProtNLM"/>
    </source>
</evidence>
<comment type="caution">
    <text evidence="1">The sequence shown here is derived from an EMBL/GenBank/DDBJ whole genome shotgun (WGS) entry which is preliminary data.</text>
</comment>
<keyword evidence="2" id="KW-1185">Reference proteome</keyword>
<evidence type="ECO:0000313" key="2">
    <source>
        <dbReference type="Proteomes" id="UP000634043"/>
    </source>
</evidence>
<sequence>MNKSIDENLFRSILEHIDPELDDDKEIKGRAFDLIDILVENHYDDDFCQLIINSIKPGTDLRKVARILDILIWSTPDNGTKLDRLTSNWLNSGDKLKVKTLLFRKDWLPSEDSWSKENIVIKEHFPELIELADFYSEEIELFNKTGLRRINKLKELIKTAGNNA</sequence>
<reference evidence="2" key="1">
    <citation type="journal article" date="2019" name="Int. J. Syst. Evol. Microbiol.">
        <title>The Global Catalogue of Microorganisms (GCM) 10K type strain sequencing project: providing services to taxonomists for standard genome sequencing and annotation.</title>
        <authorList>
            <consortium name="The Broad Institute Genomics Platform"/>
            <consortium name="The Broad Institute Genome Sequencing Center for Infectious Disease"/>
            <person name="Wu L."/>
            <person name="Ma J."/>
        </authorList>
    </citation>
    <scope>NUCLEOTIDE SEQUENCE [LARGE SCALE GENOMIC DNA]</scope>
    <source>
        <strain evidence="2">CGMCC 1.12749</strain>
    </source>
</reference>
<gene>
    <name evidence="1" type="ORF">GCM10011323_04880</name>
</gene>
<dbReference type="Proteomes" id="UP000634043">
    <property type="component" value="Unassembled WGS sequence"/>
</dbReference>
<proteinExistence type="predicted"/>
<protein>
    <recommendedName>
        <fullName evidence="3">Immunity protein 30 domain-containing protein</fullName>
    </recommendedName>
</protein>
<name>A0ABQ1VWK7_9BACT</name>
<dbReference type="EMBL" id="BMFP01000001">
    <property type="protein sequence ID" value="GGG03075.1"/>
    <property type="molecule type" value="Genomic_DNA"/>
</dbReference>